<feature type="compositionally biased region" description="Acidic residues" evidence="5">
    <location>
        <begin position="45"/>
        <end position="64"/>
    </location>
</feature>
<feature type="compositionally biased region" description="Low complexity" evidence="5">
    <location>
        <begin position="66"/>
        <end position="91"/>
    </location>
</feature>
<dbReference type="GO" id="GO:0003700">
    <property type="term" value="F:DNA-binding transcription factor activity"/>
    <property type="evidence" value="ECO:0007669"/>
    <property type="project" value="InterPro"/>
</dbReference>
<reference evidence="6" key="1">
    <citation type="submission" date="2015-12" db="EMBL/GenBank/DDBJ databases">
        <title>Update maize B73 reference genome by single molecule sequencing technologies.</title>
        <authorList>
            <consortium name="Maize Genome Sequencing Project"/>
            <person name="Ware D."/>
        </authorList>
    </citation>
    <scope>NUCLEOTIDE SEQUENCE</scope>
    <source>
        <tissue evidence="6">Seedling</tissue>
    </source>
</reference>
<dbReference type="Pfam" id="PF00249">
    <property type="entry name" value="Myb_DNA-binding"/>
    <property type="match status" value="1"/>
</dbReference>
<evidence type="ECO:0000256" key="1">
    <source>
        <dbReference type="ARBA" id="ARBA00023015"/>
    </source>
</evidence>
<dbReference type="InterPro" id="IPR017930">
    <property type="entry name" value="Myb_dom"/>
</dbReference>
<dbReference type="FunFam" id="1.10.10.60:FF:000002">
    <property type="entry name" value="Myb family transcription factor"/>
    <property type="match status" value="1"/>
</dbReference>
<dbReference type="PROSITE" id="PS51294">
    <property type="entry name" value="HTH_MYB"/>
    <property type="match status" value="1"/>
</dbReference>
<dbReference type="ExpressionAtlas" id="A0A1D6LTD0">
    <property type="expression patterns" value="baseline and differential"/>
</dbReference>
<dbReference type="InParanoid" id="A0A1D6LTD0"/>
<keyword evidence="2 6" id="KW-0238">DNA-binding</keyword>
<dbReference type="InterPro" id="IPR006447">
    <property type="entry name" value="Myb_dom_plants"/>
</dbReference>
<dbReference type="InterPro" id="IPR046955">
    <property type="entry name" value="PHR1-like"/>
</dbReference>
<name>A0A1D6LTD0_MAIZE</name>
<evidence type="ECO:0000256" key="5">
    <source>
        <dbReference type="SAM" id="MobiDB-lite"/>
    </source>
</evidence>
<evidence type="ECO:0000256" key="4">
    <source>
        <dbReference type="ARBA" id="ARBA00023242"/>
    </source>
</evidence>
<organism evidence="6">
    <name type="scientific">Zea mays</name>
    <name type="common">Maize</name>
    <dbReference type="NCBI Taxonomy" id="4577"/>
    <lineage>
        <taxon>Eukaryota</taxon>
        <taxon>Viridiplantae</taxon>
        <taxon>Streptophyta</taxon>
        <taxon>Embryophyta</taxon>
        <taxon>Tracheophyta</taxon>
        <taxon>Spermatophyta</taxon>
        <taxon>Magnoliopsida</taxon>
        <taxon>Liliopsida</taxon>
        <taxon>Poales</taxon>
        <taxon>Poaceae</taxon>
        <taxon>PACMAD clade</taxon>
        <taxon>Panicoideae</taxon>
        <taxon>Andropogonodae</taxon>
        <taxon>Andropogoneae</taxon>
        <taxon>Tripsacinae</taxon>
        <taxon>Zea</taxon>
    </lineage>
</organism>
<feature type="compositionally biased region" description="Polar residues" evidence="5">
    <location>
        <begin position="92"/>
        <end position="103"/>
    </location>
</feature>
<keyword evidence="3" id="KW-0804">Transcription</keyword>
<dbReference type="Gene3D" id="1.10.10.60">
    <property type="entry name" value="Homeodomain-like"/>
    <property type="match status" value="1"/>
</dbReference>
<dbReference type="FunCoup" id="A0A1D6LTD0">
    <property type="interactions" value="116"/>
</dbReference>
<evidence type="ECO:0000256" key="3">
    <source>
        <dbReference type="ARBA" id="ARBA00023163"/>
    </source>
</evidence>
<dbReference type="OMA" id="TAMEGKN"/>
<evidence type="ECO:0000256" key="2">
    <source>
        <dbReference type="ARBA" id="ARBA00023125"/>
    </source>
</evidence>
<protein>
    <submittedName>
        <fullName evidence="6">Putative MYB DNA-binding domain superfamily protein</fullName>
    </submittedName>
</protein>
<dbReference type="InterPro" id="IPR001005">
    <property type="entry name" value="SANT/Myb"/>
</dbReference>
<dbReference type="GO" id="GO:0003677">
    <property type="term" value="F:DNA binding"/>
    <property type="evidence" value="ECO:0007669"/>
    <property type="project" value="UniProtKB-KW"/>
</dbReference>
<evidence type="ECO:0000313" key="6">
    <source>
        <dbReference type="EMBL" id="AQK82672.1"/>
    </source>
</evidence>
<dbReference type="PaxDb" id="4577-AC219020.4_FGP002"/>
<dbReference type="SUPFAM" id="SSF46689">
    <property type="entry name" value="Homeodomain-like"/>
    <property type="match status" value="1"/>
</dbReference>
<dbReference type="PANTHER" id="PTHR31314:SF167">
    <property type="entry name" value="OS06G0543200 PROTEIN"/>
    <property type="match status" value="1"/>
</dbReference>
<gene>
    <name evidence="6" type="ORF">ZEAMMB73_Zm00001d037015</name>
</gene>
<dbReference type="SMR" id="A0A1D6LTD0"/>
<dbReference type="NCBIfam" id="TIGR01557">
    <property type="entry name" value="myb_SHAQKYF"/>
    <property type="match status" value="1"/>
</dbReference>
<sequence length="554" mass="59227">MGKVKQKVATAAEDIVLEDEDDAERSSENSVPPVILDLNQSFGEGSEEGEAGEDGSYDEEDGDCDGGSMSRVAGGSSSSNSSSTNHHTSMSNKNYDTNNSSSCKGEGSGETAQTVRQYNRSKLPRLRWTPDLHMAFVHAVERLGGQERATPKLVLQTMNVRGLSIAHVKSHLQMYRSKKLDHESAGAGHDRAAIYSVFKPMDLHMMMRRGDHRFHDMFLHRAAAAGSVISSPLLHNGDLFGSRDAVSPEASRLYALLQRRQQPSSTQTFALMNYSSSLIDMIDQVWTFSRHAAAAAAAARAGAIDDDHGPTKGLIHDMILRKDGRLTSHLFGLWDAIACNRTSSNAAGAASHGARVVTSTDWNGTCSSSRPLSVTMSAAASTGLAMGSHHLMSRGRGGSANDVTSLDHAVVTNEALGSRLQLQTLLERNNAAKLTGEEMCGGTRTKMLKTAMEGKNGGMQEPDLQLSFSPNDDMEGDANKQIKKRKIIDGIGFSQQEVDSDKSMLPLSLSLSLRGGDIGGEDAGRFEAAAGSGGKKAALGRSTLDLTMSIKALE</sequence>
<dbReference type="AlphaFoldDB" id="A0A1D6LTD0"/>
<dbReference type="EMBL" id="CM000782">
    <property type="protein sequence ID" value="AQK82672.1"/>
    <property type="molecule type" value="Genomic_DNA"/>
</dbReference>
<accession>A0A1D6LTD0</accession>
<keyword evidence="4" id="KW-0539">Nucleus</keyword>
<dbReference type="PANTHER" id="PTHR31314">
    <property type="entry name" value="MYB FAMILY TRANSCRIPTION FACTOR PHL7-LIKE"/>
    <property type="match status" value="1"/>
</dbReference>
<dbReference type="InterPro" id="IPR009057">
    <property type="entry name" value="Homeodomain-like_sf"/>
</dbReference>
<dbReference type="eggNOG" id="ENOG502QUQ9">
    <property type="taxonomic scope" value="Eukaryota"/>
</dbReference>
<keyword evidence="1" id="KW-0805">Transcription regulation</keyword>
<feature type="region of interest" description="Disordered" evidence="5">
    <location>
        <begin position="1"/>
        <end position="116"/>
    </location>
</feature>
<proteinExistence type="predicted"/>